<evidence type="ECO:0000313" key="3">
    <source>
        <dbReference type="Proteomes" id="UP000655225"/>
    </source>
</evidence>
<reference evidence="2 3" key="1">
    <citation type="submission" date="2020-04" db="EMBL/GenBank/DDBJ databases">
        <title>Plant Genome Project.</title>
        <authorList>
            <person name="Zhang R.-G."/>
        </authorList>
    </citation>
    <scope>NUCLEOTIDE SEQUENCE [LARGE SCALE GENOMIC DNA]</scope>
    <source>
        <strain evidence="2">YNK0</strain>
        <tissue evidence="2">Leaf</tissue>
    </source>
</reference>
<dbReference type="OMA" id="GIGCTEP"/>
<dbReference type="EMBL" id="JABCRI010000004">
    <property type="protein sequence ID" value="KAF8406966.1"/>
    <property type="molecule type" value="Genomic_DNA"/>
</dbReference>
<dbReference type="AlphaFoldDB" id="A0A835DKJ4"/>
<accession>A0A835DKJ4</accession>
<protein>
    <submittedName>
        <fullName evidence="2">Uncharacterized protein</fullName>
    </submittedName>
</protein>
<dbReference type="PANTHER" id="PTHR34191:SF20">
    <property type="entry name" value="LATE EMBRYOGENESIS ABUNDANT PROTEIN (LEA) FAMILY PROTEIN"/>
    <property type="match status" value="1"/>
</dbReference>
<gene>
    <name evidence="2" type="ORF">HHK36_006087</name>
</gene>
<dbReference type="InterPro" id="IPR039624">
    <property type="entry name" value="LEA1/2/D7/KIN2"/>
</dbReference>
<sequence length="190" mass="19418">MASHDKNYSAGEAKGQAQVKVDQMMGKGREATKIAKDGANTAKDKVVDTAEATRGQAQSAGKTAVPAKDKTGGLLQQTGDQVMNMAMGATDAVKHTLGIGCTEPVKTGEATKGQAQKGIDQAGSYLKEKTEATKGTAQSARKTAVAEEEKTGGLLQQTGGQVKNMAVGATNAVKNTLGFGGTAENTTTKD</sequence>
<feature type="region of interest" description="Disordered" evidence="1">
    <location>
        <begin position="130"/>
        <end position="157"/>
    </location>
</feature>
<dbReference type="PANTHER" id="PTHR34191">
    <property type="entry name" value="LATE EMBRYOGENESIS ABUNDANT PROTEIN (LEA) FAMILY PROTEIN"/>
    <property type="match status" value="1"/>
</dbReference>
<keyword evidence="3" id="KW-1185">Reference proteome</keyword>
<evidence type="ECO:0000313" key="2">
    <source>
        <dbReference type="EMBL" id="KAF8406966.1"/>
    </source>
</evidence>
<feature type="region of interest" description="Disordered" evidence="1">
    <location>
        <begin position="1"/>
        <end position="22"/>
    </location>
</feature>
<organism evidence="2 3">
    <name type="scientific">Tetracentron sinense</name>
    <name type="common">Spur-leaf</name>
    <dbReference type="NCBI Taxonomy" id="13715"/>
    <lineage>
        <taxon>Eukaryota</taxon>
        <taxon>Viridiplantae</taxon>
        <taxon>Streptophyta</taxon>
        <taxon>Embryophyta</taxon>
        <taxon>Tracheophyta</taxon>
        <taxon>Spermatophyta</taxon>
        <taxon>Magnoliopsida</taxon>
        <taxon>Trochodendrales</taxon>
        <taxon>Trochodendraceae</taxon>
        <taxon>Tetracentron</taxon>
    </lineage>
</organism>
<evidence type="ECO:0000256" key="1">
    <source>
        <dbReference type="SAM" id="MobiDB-lite"/>
    </source>
</evidence>
<name>A0A835DKJ4_TETSI</name>
<dbReference type="Proteomes" id="UP000655225">
    <property type="component" value="Unassembled WGS sequence"/>
</dbReference>
<dbReference type="OrthoDB" id="1905814at2759"/>
<comment type="caution">
    <text evidence="2">The sequence shown here is derived from an EMBL/GenBank/DDBJ whole genome shotgun (WGS) entry which is preliminary data.</text>
</comment>
<feature type="region of interest" description="Disordered" evidence="1">
    <location>
        <begin position="52"/>
        <end position="74"/>
    </location>
</feature>
<proteinExistence type="predicted"/>